<keyword evidence="7 9" id="KW-0472">Membrane</keyword>
<protein>
    <recommendedName>
        <fullName evidence="12">Sulphur transport domain-containing protein</fullName>
    </recommendedName>
</protein>
<keyword evidence="3" id="KW-1003">Cell membrane</keyword>
<comment type="caution">
    <text evidence="10">The sequence shown here is derived from an EMBL/GenBank/DDBJ whole genome shotgun (WGS) entry which is preliminary data.</text>
</comment>
<feature type="transmembrane region" description="Helical" evidence="9">
    <location>
        <begin position="269"/>
        <end position="289"/>
    </location>
</feature>
<evidence type="ECO:0000256" key="5">
    <source>
        <dbReference type="ARBA" id="ARBA00022692"/>
    </source>
</evidence>
<dbReference type="Pfam" id="PF04143">
    <property type="entry name" value="Sulf_transp"/>
    <property type="match status" value="1"/>
</dbReference>
<dbReference type="EMBL" id="JAODUP010000026">
    <property type="protein sequence ID" value="KAK2167553.1"/>
    <property type="molecule type" value="Genomic_DNA"/>
</dbReference>
<feature type="transmembrane region" description="Helical" evidence="9">
    <location>
        <begin position="358"/>
        <end position="378"/>
    </location>
</feature>
<keyword evidence="2" id="KW-0813">Transport</keyword>
<evidence type="ECO:0000256" key="4">
    <source>
        <dbReference type="ARBA" id="ARBA00022519"/>
    </source>
</evidence>
<dbReference type="PANTHER" id="PTHR30574:SF1">
    <property type="entry name" value="SULPHUR TRANSPORT DOMAIN-CONTAINING PROTEIN"/>
    <property type="match status" value="1"/>
</dbReference>
<evidence type="ECO:0000256" key="6">
    <source>
        <dbReference type="ARBA" id="ARBA00022989"/>
    </source>
</evidence>
<feature type="compositionally biased region" description="Basic and acidic residues" evidence="8">
    <location>
        <begin position="8"/>
        <end position="34"/>
    </location>
</feature>
<evidence type="ECO:0000256" key="8">
    <source>
        <dbReference type="SAM" id="MobiDB-lite"/>
    </source>
</evidence>
<feature type="transmembrane region" description="Helical" evidence="9">
    <location>
        <begin position="94"/>
        <end position="119"/>
    </location>
</feature>
<evidence type="ECO:0000256" key="2">
    <source>
        <dbReference type="ARBA" id="ARBA00022448"/>
    </source>
</evidence>
<reference evidence="10" key="1">
    <citation type="journal article" date="2023" name="Mol. Biol. Evol.">
        <title>Third-Generation Sequencing Reveals the Adaptive Role of the Epigenome in Three Deep-Sea Polychaetes.</title>
        <authorList>
            <person name="Perez M."/>
            <person name="Aroh O."/>
            <person name="Sun Y."/>
            <person name="Lan Y."/>
            <person name="Juniper S.K."/>
            <person name="Young C.R."/>
            <person name="Angers B."/>
            <person name="Qian P.Y."/>
        </authorList>
    </citation>
    <scope>NUCLEOTIDE SEQUENCE</scope>
    <source>
        <strain evidence="10">P08H-3</strain>
    </source>
</reference>
<evidence type="ECO:0000256" key="9">
    <source>
        <dbReference type="SAM" id="Phobius"/>
    </source>
</evidence>
<proteinExistence type="predicted"/>
<feature type="region of interest" description="Disordered" evidence="8">
    <location>
        <begin position="1"/>
        <end position="34"/>
    </location>
</feature>
<evidence type="ECO:0000256" key="1">
    <source>
        <dbReference type="ARBA" id="ARBA00004429"/>
    </source>
</evidence>
<feature type="transmembrane region" description="Helical" evidence="9">
    <location>
        <begin position="390"/>
        <end position="412"/>
    </location>
</feature>
<evidence type="ECO:0000313" key="11">
    <source>
        <dbReference type="Proteomes" id="UP001208570"/>
    </source>
</evidence>
<organism evidence="10 11">
    <name type="scientific">Paralvinella palmiformis</name>
    <dbReference type="NCBI Taxonomy" id="53620"/>
    <lineage>
        <taxon>Eukaryota</taxon>
        <taxon>Metazoa</taxon>
        <taxon>Spiralia</taxon>
        <taxon>Lophotrochozoa</taxon>
        <taxon>Annelida</taxon>
        <taxon>Polychaeta</taxon>
        <taxon>Sedentaria</taxon>
        <taxon>Canalipalpata</taxon>
        <taxon>Terebellida</taxon>
        <taxon>Terebelliformia</taxon>
        <taxon>Alvinellidae</taxon>
        <taxon>Paralvinella</taxon>
    </lineage>
</organism>
<comment type="subcellular location">
    <subcellularLocation>
        <location evidence="1">Cell inner membrane</location>
        <topology evidence="1">Multi-pass membrane protein</topology>
    </subcellularLocation>
</comment>
<evidence type="ECO:0000313" key="10">
    <source>
        <dbReference type="EMBL" id="KAK2167553.1"/>
    </source>
</evidence>
<evidence type="ECO:0000256" key="3">
    <source>
        <dbReference type="ARBA" id="ARBA00022475"/>
    </source>
</evidence>
<accession>A0AAD9K9H1</accession>
<keyword evidence="5 9" id="KW-0812">Transmembrane</keyword>
<keyword evidence="4" id="KW-0997">Cell inner membrane</keyword>
<evidence type="ECO:0008006" key="12">
    <source>
        <dbReference type="Google" id="ProtNLM"/>
    </source>
</evidence>
<dbReference type="AlphaFoldDB" id="A0AAD9K9H1"/>
<feature type="transmembrane region" description="Helical" evidence="9">
    <location>
        <begin position="176"/>
        <end position="197"/>
    </location>
</feature>
<sequence length="449" mass="48822">MSGSWTPKHNEILTKVDNADDRSRNGDEVSKSDIESQEGDQRCLLCCAPESRPGMVVAKLAACSLAGVVFGWSMEKSRVFEPSSIRLQMVFQRWIMLKMFLAAMASGQVVIALLSVLPWCKTKFEKAMDNFACCLGDKGILTSLLGPFILGMGMTLSGSCPGMILPQIGSWTKNSMYTFLGVLVGALLYGFVAQYVVKLTRPKRVPEKLTLHDLVKLPYIALAMPMGIIILIIVFLMEWFIPWDQDLDCWDRNYIATPDSTNIFTLKSWYPSASGVLLGVLQAVIIFAADDTLGGSSAYVTMVSQWVIGKRLKELFPYLAKARCGLANWWQVFYVLFAVLGGAFSALSSDSLANAQGVTAVCAFFGGLFLVLGARLAAGCTSGHGLSGMGLLYWYSVLAVPAMFGGGIILAFTMQATGALSSYDCYTPHCPPLYQIPSTSNCTEFVGLN</sequence>
<feature type="transmembrane region" description="Helical" evidence="9">
    <location>
        <begin position="140"/>
        <end position="164"/>
    </location>
</feature>
<gene>
    <name evidence="10" type="ORF">LSH36_26g03010</name>
</gene>
<keyword evidence="11" id="KW-1185">Reference proteome</keyword>
<dbReference type="InterPro" id="IPR007272">
    <property type="entry name" value="Sulf_transp_TsuA/YedE"/>
</dbReference>
<evidence type="ECO:0000256" key="7">
    <source>
        <dbReference type="ARBA" id="ARBA00023136"/>
    </source>
</evidence>
<feature type="transmembrane region" description="Helical" evidence="9">
    <location>
        <begin position="217"/>
        <end position="241"/>
    </location>
</feature>
<name>A0AAD9K9H1_9ANNE</name>
<keyword evidence="6 9" id="KW-1133">Transmembrane helix</keyword>
<feature type="transmembrane region" description="Helical" evidence="9">
    <location>
        <begin position="326"/>
        <end position="346"/>
    </location>
</feature>
<dbReference type="GO" id="GO:0005886">
    <property type="term" value="C:plasma membrane"/>
    <property type="evidence" value="ECO:0007669"/>
    <property type="project" value="UniProtKB-SubCell"/>
</dbReference>
<dbReference type="PANTHER" id="PTHR30574">
    <property type="entry name" value="INNER MEMBRANE PROTEIN YEDE"/>
    <property type="match status" value="1"/>
</dbReference>
<dbReference type="Proteomes" id="UP001208570">
    <property type="component" value="Unassembled WGS sequence"/>
</dbReference>